<dbReference type="InterPro" id="IPR036390">
    <property type="entry name" value="WH_DNA-bd_sf"/>
</dbReference>
<evidence type="ECO:0000256" key="3">
    <source>
        <dbReference type="ARBA" id="ARBA00023163"/>
    </source>
</evidence>
<evidence type="ECO:0000259" key="4">
    <source>
        <dbReference type="PROSITE" id="PS50949"/>
    </source>
</evidence>
<keyword evidence="1" id="KW-0805">Transcription regulation</keyword>
<accession>A0ABU4HU84</accession>
<keyword evidence="6" id="KW-1185">Reference proteome</keyword>
<dbReference type="CDD" id="cd07377">
    <property type="entry name" value="WHTH_GntR"/>
    <property type="match status" value="1"/>
</dbReference>
<feature type="domain" description="HTH gntR-type" evidence="4">
    <location>
        <begin position="18"/>
        <end position="85"/>
    </location>
</feature>
<proteinExistence type="predicted"/>
<dbReference type="PANTHER" id="PTHR43537">
    <property type="entry name" value="TRANSCRIPTIONAL REGULATOR, GNTR FAMILY"/>
    <property type="match status" value="1"/>
</dbReference>
<dbReference type="SUPFAM" id="SSF46785">
    <property type="entry name" value="Winged helix' DNA-binding domain"/>
    <property type="match status" value="1"/>
</dbReference>
<evidence type="ECO:0000313" key="6">
    <source>
        <dbReference type="Proteomes" id="UP001284601"/>
    </source>
</evidence>
<dbReference type="SMART" id="SM00895">
    <property type="entry name" value="FCD"/>
    <property type="match status" value="1"/>
</dbReference>
<dbReference type="InterPro" id="IPR008920">
    <property type="entry name" value="TF_FadR/GntR_C"/>
</dbReference>
<dbReference type="SUPFAM" id="SSF48008">
    <property type="entry name" value="GntR ligand-binding domain-like"/>
    <property type="match status" value="1"/>
</dbReference>
<dbReference type="PRINTS" id="PR00035">
    <property type="entry name" value="HTHGNTR"/>
</dbReference>
<name>A0ABU4HU84_9ACTN</name>
<dbReference type="Pfam" id="PF00392">
    <property type="entry name" value="GntR"/>
    <property type="match status" value="1"/>
</dbReference>
<dbReference type="Gene3D" id="1.20.120.530">
    <property type="entry name" value="GntR ligand-binding domain-like"/>
    <property type="match status" value="1"/>
</dbReference>
<protein>
    <submittedName>
        <fullName evidence="5">GntR family transcriptional regulator</fullName>
    </submittedName>
</protein>
<dbReference type="Gene3D" id="1.10.10.10">
    <property type="entry name" value="Winged helix-like DNA-binding domain superfamily/Winged helix DNA-binding domain"/>
    <property type="match status" value="1"/>
</dbReference>
<evidence type="ECO:0000313" key="5">
    <source>
        <dbReference type="EMBL" id="MDW5596090.1"/>
    </source>
</evidence>
<organism evidence="5 6">
    <name type="scientific">Conexibacter stalactiti</name>
    <dbReference type="NCBI Taxonomy" id="1940611"/>
    <lineage>
        <taxon>Bacteria</taxon>
        <taxon>Bacillati</taxon>
        <taxon>Actinomycetota</taxon>
        <taxon>Thermoleophilia</taxon>
        <taxon>Solirubrobacterales</taxon>
        <taxon>Conexibacteraceae</taxon>
        <taxon>Conexibacter</taxon>
    </lineage>
</organism>
<reference evidence="6" key="1">
    <citation type="submission" date="2023-07" db="EMBL/GenBank/DDBJ databases">
        <title>Conexibacter stalactiti sp. nov., isolated from stalactites in a lava cave and emended description of the genus Conexibacter.</title>
        <authorList>
            <person name="Lee S.D."/>
        </authorList>
    </citation>
    <scope>NUCLEOTIDE SEQUENCE [LARGE SCALE GENOMIC DNA]</scope>
    <source>
        <strain evidence="6">KCTC 39840</strain>
    </source>
</reference>
<evidence type="ECO:0000256" key="1">
    <source>
        <dbReference type="ARBA" id="ARBA00023015"/>
    </source>
</evidence>
<keyword evidence="2" id="KW-0238">DNA-binding</keyword>
<dbReference type="PROSITE" id="PS50949">
    <property type="entry name" value="HTH_GNTR"/>
    <property type="match status" value="1"/>
</dbReference>
<dbReference type="Pfam" id="PF07729">
    <property type="entry name" value="FCD"/>
    <property type="match status" value="1"/>
</dbReference>
<dbReference type="InterPro" id="IPR036388">
    <property type="entry name" value="WH-like_DNA-bd_sf"/>
</dbReference>
<dbReference type="InterPro" id="IPR000524">
    <property type="entry name" value="Tscrpt_reg_HTH_GntR"/>
</dbReference>
<dbReference type="PANTHER" id="PTHR43537:SF24">
    <property type="entry name" value="GLUCONATE OPERON TRANSCRIPTIONAL REPRESSOR"/>
    <property type="match status" value="1"/>
</dbReference>
<comment type="caution">
    <text evidence="5">The sequence shown here is derived from an EMBL/GenBank/DDBJ whole genome shotgun (WGS) entry which is preliminary data.</text>
</comment>
<dbReference type="InterPro" id="IPR011711">
    <property type="entry name" value="GntR_C"/>
</dbReference>
<sequence length="244" mass="27136">MTRTMATTTNEPSQQPAQALVDDLAERIRQRIMTGEIPIGAQLRQAALATEFGVSRTPVREALRQLQMGGLITVVPNRGAVVRVPSPWEVRAAHEVRAELEGLAAERAATRLSDQQLAALRRANETMRRASQRARPRVQAGVTAPTTSANDEIHTIIHEAARNPWLGRMINQINESFPRNVLALVLAEDPNARRETVREHDEIIDALERGDAAAARDAMHRHVIDAGEQLARWYEERSTTVFQA</sequence>
<dbReference type="SMART" id="SM00345">
    <property type="entry name" value="HTH_GNTR"/>
    <property type="match status" value="1"/>
</dbReference>
<keyword evidence="3" id="KW-0804">Transcription</keyword>
<dbReference type="EMBL" id="JAWSTH010000047">
    <property type="protein sequence ID" value="MDW5596090.1"/>
    <property type="molecule type" value="Genomic_DNA"/>
</dbReference>
<gene>
    <name evidence="5" type="ORF">R7226_17215</name>
</gene>
<dbReference type="Proteomes" id="UP001284601">
    <property type="component" value="Unassembled WGS sequence"/>
</dbReference>
<evidence type="ECO:0000256" key="2">
    <source>
        <dbReference type="ARBA" id="ARBA00023125"/>
    </source>
</evidence>
<dbReference type="RefSeq" id="WP_318598468.1">
    <property type="nucleotide sequence ID" value="NZ_JAWSTH010000047.1"/>
</dbReference>